<dbReference type="SUPFAM" id="SSF55729">
    <property type="entry name" value="Acyl-CoA N-acyltransferases (Nat)"/>
    <property type="match status" value="1"/>
</dbReference>
<dbReference type="AlphaFoldDB" id="A0A7G9WJ00"/>
<dbReference type="InterPro" id="IPR016181">
    <property type="entry name" value="Acyl_CoA_acyltransferase"/>
</dbReference>
<evidence type="ECO:0000313" key="2">
    <source>
        <dbReference type="EMBL" id="QNO18662.1"/>
    </source>
</evidence>
<dbReference type="Proteomes" id="UP000516046">
    <property type="component" value="Chromosome"/>
</dbReference>
<keyword evidence="3" id="KW-1185">Reference proteome</keyword>
<dbReference type="PROSITE" id="PS51186">
    <property type="entry name" value="GNAT"/>
    <property type="match status" value="1"/>
</dbReference>
<dbReference type="GO" id="GO:0016747">
    <property type="term" value="F:acyltransferase activity, transferring groups other than amino-acyl groups"/>
    <property type="evidence" value="ECO:0007669"/>
    <property type="project" value="InterPro"/>
</dbReference>
<keyword evidence="2" id="KW-0808">Transferase</keyword>
<evidence type="ECO:0000259" key="1">
    <source>
        <dbReference type="PROSITE" id="PS51186"/>
    </source>
</evidence>
<accession>A0A7G9WJ00</accession>
<organism evidence="2 3">
    <name type="scientific">Caproicibacterium amylolyticum</name>
    <dbReference type="NCBI Taxonomy" id="2766537"/>
    <lineage>
        <taxon>Bacteria</taxon>
        <taxon>Bacillati</taxon>
        <taxon>Bacillota</taxon>
        <taxon>Clostridia</taxon>
        <taxon>Eubacteriales</taxon>
        <taxon>Oscillospiraceae</taxon>
        <taxon>Caproicibacterium</taxon>
    </lineage>
</organism>
<dbReference type="RefSeq" id="WP_212507728.1">
    <property type="nucleotide sequence ID" value="NZ_CP060696.1"/>
</dbReference>
<dbReference type="InterPro" id="IPR000182">
    <property type="entry name" value="GNAT_dom"/>
</dbReference>
<dbReference type="CDD" id="cd04301">
    <property type="entry name" value="NAT_SF"/>
    <property type="match status" value="1"/>
</dbReference>
<dbReference type="Gene3D" id="3.40.630.30">
    <property type="match status" value="1"/>
</dbReference>
<dbReference type="PANTHER" id="PTHR43792:SF1">
    <property type="entry name" value="N-ACETYLTRANSFERASE DOMAIN-CONTAINING PROTEIN"/>
    <property type="match status" value="1"/>
</dbReference>
<proteinExistence type="predicted"/>
<dbReference type="Pfam" id="PF13302">
    <property type="entry name" value="Acetyltransf_3"/>
    <property type="match status" value="1"/>
</dbReference>
<sequence length="171" mass="19895">MHSYFMCTKRISFSKWTVSDLNLATELWGDKEVTRFIYASGEFTAQDIQRRLQTEIENEKNYGVQYWPIFNIESGEFIGCCGLRPCRDEKLVYEIGCHLHKKYWGKGYASEAVQAVIQYGTSALKATKICLGHHPKNAVPKKLAIKFRFRYIGDEFYEPTGLYHPTYELIL</sequence>
<protein>
    <submittedName>
        <fullName evidence="2">GNAT family N-acetyltransferase</fullName>
    </submittedName>
</protein>
<feature type="domain" description="N-acetyltransferase" evidence="1">
    <location>
        <begin position="11"/>
        <end position="171"/>
    </location>
</feature>
<reference evidence="2 3" key="1">
    <citation type="submission" date="2020-08" db="EMBL/GenBank/DDBJ databases">
        <authorList>
            <person name="Ren C."/>
            <person name="Gu Y."/>
            <person name="Xu Y."/>
        </authorList>
    </citation>
    <scope>NUCLEOTIDE SEQUENCE [LARGE SCALE GENOMIC DNA]</scope>
    <source>
        <strain evidence="2 3">LBM18003</strain>
    </source>
</reference>
<dbReference type="KEGG" id="caml:H6X83_03165"/>
<dbReference type="EMBL" id="CP060696">
    <property type="protein sequence ID" value="QNO18662.1"/>
    <property type="molecule type" value="Genomic_DNA"/>
</dbReference>
<evidence type="ECO:0000313" key="3">
    <source>
        <dbReference type="Proteomes" id="UP000516046"/>
    </source>
</evidence>
<dbReference type="InterPro" id="IPR051531">
    <property type="entry name" value="N-acetyltransferase"/>
</dbReference>
<name>A0A7G9WJ00_9FIRM</name>
<gene>
    <name evidence="2" type="ORF">H6X83_03165</name>
</gene>
<dbReference type="PANTHER" id="PTHR43792">
    <property type="entry name" value="GNAT FAMILY, PUTATIVE (AFU_ORTHOLOGUE AFUA_3G00765)-RELATED-RELATED"/>
    <property type="match status" value="1"/>
</dbReference>